<evidence type="ECO:0000313" key="3">
    <source>
        <dbReference type="Proteomes" id="UP001552427"/>
    </source>
</evidence>
<dbReference type="SUPFAM" id="SSF53448">
    <property type="entry name" value="Nucleotide-diphospho-sugar transferases"/>
    <property type="match status" value="1"/>
</dbReference>
<dbReference type="InterPro" id="IPR029044">
    <property type="entry name" value="Nucleotide-diphossugar_trans"/>
</dbReference>
<proteinExistence type="predicted"/>
<evidence type="ECO:0000313" key="2">
    <source>
        <dbReference type="EMBL" id="MEV4292351.1"/>
    </source>
</evidence>
<comment type="caution">
    <text evidence="2">The sequence shown here is derived from an EMBL/GenBank/DDBJ whole genome shotgun (WGS) entry which is preliminary data.</text>
</comment>
<dbReference type="EMBL" id="JBFARM010000018">
    <property type="protein sequence ID" value="MEV4292351.1"/>
    <property type="molecule type" value="Genomic_DNA"/>
</dbReference>
<dbReference type="Gene3D" id="3.90.550.10">
    <property type="entry name" value="Spore Coat Polysaccharide Biosynthesis Protein SpsA, Chain A"/>
    <property type="match status" value="1"/>
</dbReference>
<sequence length="374" mass="40575">MPLRRPTPFPRPPELAYVLPLRWDDDAGLDELTAYLRRLSLHAAIVVVDGSPPALFARHARRWRGLAVHVPPDPGLTCANGKVAGVLTGMRLAGAEHVVIADDDVRYDAEGLAAVRRLLGHADLVRPQNYFSPLPWHARWDTARTLLNRAVGADYPGTFGVRRSFFERMGGYDGDVLFENLELIRTVRAHGGVELAPPGLYVRRLPPAASRFWGQRVRQAYDDLAQPVRLALFLSVLPACAAALLRRRPGLPAAGAAVAVALAEAGRRRAGGRRMFPWEASLFAPVWILERGTCSWLAVAAALRGGVPYAGRRLKVAAHSPRWLRRQAAGGGSGALEARKPIALCEPSQNGLVDEPPHRHSATVARPGSIGSPS</sequence>
<keyword evidence="3" id="KW-1185">Reference proteome</keyword>
<accession>A0ABV3HII0</accession>
<organism evidence="2 3">
    <name type="scientific">Nonomuraea bangladeshensis</name>
    <dbReference type="NCBI Taxonomy" id="404385"/>
    <lineage>
        <taxon>Bacteria</taxon>
        <taxon>Bacillati</taxon>
        <taxon>Actinomycetota</taxon>
        <taxon>Actinomycetes</taxon>
        <taxon>Streptosporangiales</taxon>
        <taxon>Streptosporangiaceae</taxon>
        <taxon>Nonomuraea</taxon>
    </lineage>
</organism>
<feature type="region of interest" description="Disordered" evidence="1">
    <location>
        <begin position="347"/>
        <end position="374"/>
    </location>
</feature>
<reference evidence="2 3" key="1">
    <citation type="submission" date="2024-06" db="EMBL/GenBank/DDBJ databases">
        <title>The Natural Products Discovery Center: Release of the First 8490 Sequenced Strains for Exploring Actinobacteria Biosynthetic Diversity.</title>
        <authorList>
            <person name="Kalkreuter E."/>
            <person name="Kautsar S.A."/>
            <person name="Yang D."/>
            <person name="Bader C.D."/>
            <person name="Teijaro C.N."/>
            <person name="Fluegel L."/>
            <person name="Davis C.M."/>
            <person name="Simpson J.R."/>
            <person name="Lauterbach L."/>
            <person name="Steele A.D."/>
            <person name="Gui C."/>
            <person name="Meng S."/>
            <person name="Li G."/>
            <person name="Viehrig K."/>
            <person name="Ye F."/>
            <person name="Su P."/>
            <person name="Kiefer A.F."/>
            <person name="Nichols A."/>
            <person name="Cepeda A.J."/>
            <person name="Yan W."/>
            <person name="Fan B."/>
            <person name="Jiang Y."/>
            <person name="Adhikari A."/>
            <person name="Zheng C.-J."/>
            <person name="Schuster L."/>
            <person name="Cowan T.M."/>
            <person name="Smanski M.J."/>
            <person name="Chevrette M.G."/>
            <person name="De Carvalho L.P.S."/>
            <person name="Shen B."/>
        </authorList>
    </citation>
    <scope>NUCLEOTIDE SEQUENCE [LARGE SCALE GENOMIC DNA]</scope>
    <source>
        <strain evidence="2 3">NPDC049574</strain>
    </source>
</reference>
<protein>
    <submittedName>
        <fullName evidence="2">Glycosyltransferase family 2 protein</fullName>
    </submittedName>
</protein>
<evidence type="ECO:0000256" key="1">
    <source>
        <dbReference type="SAM" id="MobiDB-lite"/>
    </source>
</evidence>
<name>A0ABV3HII0_9ACTN</name>
<dbReference type="Proteomes" id="UP001552427">
    <property type="component" value="Unassembled WGS sequence"/>
</dbReference>
<dbReference type="RefSeq" id="WP_364462300.1">
    <property type="nucleotide sequence ID" value="NZ_JBFARM010000018.1"/>
</dbReference>
<gene>
    <name evidence="2" type="ORF">AB0K40_43165</name>
</gene>